<dbReference type="GO" id="GO:0032259">
    <property type="term" value="P:methylation"/>
    <property type="evidence" value="ECO:0007669"/>
    <property type="project" value="UniProtKB-KW"/>
</dbReference>
<evidence type="ECO:0000256" key="2">
    <source>
        <dbReference type="ARBA" id="ARBA00004496"/>
    </source>
</evidence>
<keyword evidence="7" id="KW-0479">Metal-binding</keyword>
<keyword evidence="10" id="KW-0539">Nucleus</keyword>
<dbReference type="GO" id="GO:0005634">
    <property type="term" value="C:nucleus"/>
    <property type="evidence" value="ECO:0007669"/>
    <property type="project" value="UniProtKB-SubCell"/>
</dbReference>
<dbReference type="SUPFAM" id="SSF144232">
    <property type="entry name" value="HIT/MYND zinc finger-like"/>
    <property type="match status" value="1"/>
</dbReference>
<evidence type="ECO:0000256" key="10">
    <source>
        <dbReference type="ARBA" id="ARBA00023242"/>
    </source>
</evidence>
<proteinExistence type="predicted"/>
<feature type="domain" description="MYND-type" evidence="14">
    <location>
        <begin position="262"/>
        <end position="301"/>
    </location>
</feature>
<dbReference type="GO" id="GO:0008168">
    <property type="term" value="F:methyltransferase activity"/>
    <property type="evidence" value="ECO:0007669"/>
    <property type="project" value="UniProtKB-KW"/>
</dbReference>
<dbReference type="AlphaFoldDB" id="A0A9D3QEE5"/>
<evidence type="ECO:0000256" key="6">
    <source>
        <dbReference type="ARBA" id="ARBA00022691"/>
    </source>
</evidence>
<evidence type="ECO:0000313" key="15">
    <source>
        <dbReference type="EMBL" id="KAG7484782.1"/>
    </source>
</evidence>
<dbReference type="SUPFAM" id="SSF48452">
    <property type="entry name" value="TPR-like"/>
    <property type="match status" value="1"/>
</dbReference>
<dbReference type="OrthoDB" id="62495at2759"/>
<keyword evidence="8 12" id="KW-0863">Zinc-finger</keyword>
<dbReference type="InterPro" id="IPR002893">
    <property type="entry name" value="Znf_MYND"/>
</dbReference>
<dbReference type="Gene3D" id="1.10.220.160">
    <property type="match status" value="1"/>
</dbReference>
<reference evidence="15" key="1">
    <citation type="submission" date="2021-01" db="EMBL/GenBank/DDBJ databases">
        <authorList>
            <person name="Zahm M."/>
            <person name="Roques C."/>
            <person name="Cabau C."/>
            <person name="Klopp C."/>
            <person name="Donnadieu C."/>
            <person name="Jouanno E."/>
            <person name="Lampietro C."/>
            <person name="Louis A."/>
            <person name="Herpin A."/>
            <person name="Echchiki A."/>
            <person name="Berthelot C."/>
            <person name="Parey E."/>
            <person name="Roest-Crollius H."/>
            <person name="Braasch I."/>
            <person name="Postlethwait J."/>
            <person name="Bobe J."/>
            <person name="Montfort J."/>
            <person name="Bouchez O."/>
            <person name="Begum T."/>
            <person name="Mejri S."/>
            <person name="Adams A."/>
            <person name="Chen W.-J."/>
            <person name="Guiguen Y."/>
        </authorList>
    </citation>
    <scope>NUCLEOTIDE SEQUENCE</scope>
    <source>
        <strain evidence="15">YG-15Mar2019-1</strain>
        <tissue evidence="15">Brain</tissue>
    </source>
</reference>
<evidence type="ECO:0000259" key="14">
    <source>
        <dbReference type="PROSITE" id="PS50865"/>
    </source>
</evidence>
<evidence type="ECO:0000256" key="3">
    <source>
        <dbReference type="ARBA" id="ARBA00022490"/>
    </source>
</evidence>
<dbReference type="Proteomes" id="UP001046870">
    <property type="component" value="Chromosome 3"/>
</dbReference>
<evidence type="ECO:0000256" key="1">
    <source>
        <dbReference type="ARBA" id="ARBA00004123"/>
    </source>
</evidence>
<feature type="region of interest" description="Disordered" evidence="13">
    <location>
        <begin position="333"/>
        <end position="393"/>
    </location>
</feature>
<keyword evidence="16" id="KW-1185">Reference proteome</keyword>
<dbReference type="EMBL" id="JAFDVH010000003">
    <property type="protein sequence ID" value="KAG7484782.1"/>
    <property type="molecule type" value="Genomic_DNA"/>
</dbReference>
<evidence type="ECO:0000256" key="11">
    <source>
        <dbReference type="ARBA" id="ARBA00048985"/>
    </source>
</evidence>
<dbReference type="Gene3D" id="6.10.140.2220">
    <property type="match status" value="1"/>
</dbReference>
<dbReference type="InterPro" id="IPR044421">
    <property type="entry name" value="SMYD4_SET"/>
</dbReference>
<dbReference type="Pfam" id="PF01753">
    <property type="entry name" value="zf-MYND"/>
    <property type="match status" value="1"/>
</dbReference>
<evidence type="ECO:0000256" key="9">
    <source>
        <dbReference type="ARBA" id="ARBA00022833"/>
    </source>
</evidence>
<evidence type="ECO:0000256" key="5">
    <source>
        <dbReference type="ARBA" id="ARBA00022679"/>
    </source>
</evidence>
<evidence type="ECO:0000256" key="12">
    <source>
        <dbReference type="PROSITE-ProRule" id="PRU00134"/>
    </source>
</evidence>
<evidence type="ECO:0000313" key="16">
    <source>
        <dbReference type="Proteomes" id="UP001046870"/>
    </source>
</evidence>
<comment type="catalytic activity">
    <reaction evidence="11">
        <text>L-lysyl-[protein] + S-adenosyl-L-methionine = N(6)-methyl-L-lysyl-[protein] + S-adenosyl-L-homocysteine + H(+)</text>
        <dbReference type="Rhea" id="RHEA:51736"/>
        <dbReference type="Rhea" id="RHEA-COMP:9752"/>
        <dbReference type="Rhea" id="RHEA-COMP:13053"/>
        <dbReference type="ChEBI" id="CHEBI:15378"/>
        <dbReference type="ChEBI" id="CHEBI:29969"/>
        <dbReference type="ChEBI" id="CHEBI:57856"/>
        <dbReference type="ChEBI" id="CHEBI:59789"/>
        <dbReference type="ChEBI" id="CHEBI:61929"/>
    </reaction>
</comment>
<protein>
    <recommendedName>
        <fullName evidence="14">MYND-type domain-containing protein</fullName>
    </recommendedName>
</protein>
<keyword evidence="5" id="KW-0808">Transferase</keyword>
<keyword evidence="9" id="KW-0862">Zinc</keyword>
<dbReference type="InterPro" id="IPR011990">
    <property type="entry name" value="TPR-like_helical_dom_sf"/>
</dbReference>
<sequence length="783" mass="85546">MDLPCIEWHKHVEQKWNRLSTDQKKTFSSLSEVDEIFTFVLSVLNHTDVEVLSGLPGVHHVQKKPQSAGRFREKGNLSFKARDCTAAALHYSKGVCHATPGQEELSLCFANRSAALFHLCLYKECLQDIKRALDEGYPNHLQQKLLDRRAQCFKHLGQKEEKQEKEDCIQARMRNLKIDHQVPQGDGTGVVTCASPQMALHFSPNKGRHLVATEGIAAGEVVLEERAFSCVLIPGGAVVARAERDKAKEAAEGTFGTEDQHCHNCLRKTPNPVPCQGCSYARYCGEWCQEEAWQGHHRWECSIGGELRAAGVMAHLALRVALRAGLEEVQKVKENPAGPRNVTLHQVKGNGKGNNESNYSADKADLSNKISGGLEGSQQGAGARGDSESGDSTLIQGCDPSGRYLGDSYLCVYHLLPHVSGHAPSLRFLCAVTVAALCLRLQGKGPLPAAWRGRACLNDKPGGQSESREESRGWSPELRMLGAAALRHMLQLRCNAQAVTMLKDAGAPDSAVQSVREVRVATAIFPTLSLLNHSCSPNTITVRTTQAVGAGQELLHCYGPHRSRMPVSERQRLLQEQYFFHCQCDACCQELGSEGNGQGAAAAAGLRCIQCGSTPQCGTEGYLCSQSCGFRLSLAELDHRLQDLQGQLDQAARLIETDRPDEALRRLQEATSRASRFLQETHPVRGELADMSARAYAAMGDWRGAATQLKASMAAVQAQFGEESVEVGRQLFKLAQLHFNGGEPRAALSVIPTARRLLSLHCSPESDELEELRAMEDCLKGAL</sequence>
<evidence type="ECO:0000256" key="13">
    <source>
        <dbReference type="SAM" id="MobiDB-lite"/>
    </source>
</evidence>
<dbReference type="GO" id="GO:0007507">
    <property type="term" value="P:heart development"/>
    <property type="evidence" value="ECO:0007669"/>
    <property type="project" value="TreeGrafter"/>
</dbReference>
<accession>A0A9D3QEE5</accession>
<gene>
    <name evidence="15" type="ORF">MATL_G00054330</name>
</gene>
<keyword evidence="4" id="KW-0489">Methyltransferase</keyword>
<keyword evidence="3" id="KW-0963">Cytoplasm</keyword>
<dbReference type="PROSITE" id="PS50865">
    <property type="entry name" value="ZF_MYND_2"/>
    <property type="match status" value="1"/>
</dbReference>
<comment type="subcellular location">
    <subcellularLocation>
        <location evidence="2">Cytoplasm</location>
    </subcellularLocation>
    <subcellularLocation>
        <location evidence="1">Nucleus</location>
    </subcellularLocation>
</comment>
<dbReference type="GO" id="GO:0042826">
    <property type="term" value="F:histone deacetylase binding"/>
    <property type="evidence" value="ECO:0007669"/>
    <property type="project" value="TreeGrafter"/>
</dbReference>
<dbReference type="InterPro" id="IPR046341">
    <property type="entry name" value="SET_dom_sf"/>
</dbReference>
<dbReference type="Gene3D" id="2.170.270.10">
    <property type="entry name" value="SET domain"/>
    <property type="match status" value="2"/>
</dbReference>
<dbReference type="Gene3D" id="1.25.40.10">
    <property type="entry name" value="Tetratricopeptide repeat domain"/>
    <property type="match status" value="2"/>
</dbReference>
<dbReference type="InterPro" id="IPR052097">
    <property type="entry name" value="SET-MYND_domain_protein"/>
</dbReference>
<dbReference type="SUPFAM" id="SSF82199">
    <property type="entry name" value="SET domain"/>
    <property type="match status" value="1"/>
</dbReference>
<dbReference type="GO" id="GO:0005737">
    <property type="term" value="C:cytoplasm"/>
    <property type="evidence" value="ECO:0007669"/>
    <property type="project" value="UniProtKB-SubCell"/>
</dbReference>
<dbReference type="PANTHER" id="PTHR46165:SF2">
    <property type="entry name" value="SET AND MYND DOMAIN-CONTAINING PROTEIN 4"/>
    <property type="match status" value="1"/>
</dbReference>
<dbReference type="GO" id="GO:0008270">
    <property type="term" value="F:zinc ion binding"/>
    <property type="evidence" value="ECO:0007669"/>
    <property type="project" value="UniProtKB-KW"/>
</dbReference>
<dbReference type="PANTHER" id="PTHR46165">
    <property type="entry name" value="SET AND MYND DOMAIN-CONTAINING PROTEIN 4"/>
    <property type="match status" value="1"/>
</dbReference>
<name>A0A9D3QEE5_MEGAT</name>
<comment type="caution">
    <text evidence="15">The sequence shown here is derived from an EMBL/GenBank/DDBJ whole genome shotgun (WGS) entry which is preliminary data.</text>
</comment>
<evidence type="ECO:0000256" key="8">
    <source>
        <dbReference type="ARBA" id="ARBA00022771"/>
    </source>
</evidence>
<evidence type="ECO:0000256" key="7">
    <source>
        <dbReference type="ARBA" id="ARBA00022723"/>
    </source>
</evidence>
<dbReference type="CDD" id="cd10536">
    <property type="entry name" value="SET_SMYD4"/>
    <property type="match status" value="1"/>
</dbReference>
<organism evidence="15 16">
    <name type="scientific">Megalops atlanticus</name>
    <name type="common">Tarpon</name>
    <name type="synonym">Clupea gigantea</name>
    <dbReference type="NCBI Taxonomy" id="7932"/>
    <lineage>
        <taxon>Eukaryota</taxon>
        <taxon>Metazoa</taxon>
        <taxon>Chordata</taxon>
        <taxon>Craniata</taxon>
        <taxon>Vertebrata</taxon>
        <taxon>Euteleostomi</taxon>
        <taxon>Actinopterygii</taxon>
        <taxon>Neopterygii</taxon>
        <taxon>Teleostei</taxon>
        <taxon>Elopiformes</taxon>
        <taxon>Megalopidae</taxon>
        <taxon>Megalops</taxon>
    </lineage>
</organism>
<keyword evidence="6" id="KW-0949">S-adenosyl-L-methionine</keyword>
<evidence type="ECO:0000256" key="4">
    <source>
        <dbReference type="ARBA" id="ARBA00022603"/>
    </source>
</evidence>